<dbReference type="PANTHER" id="PTHR12933:SF0">
    <property type="entry name" value="U3 SMALL NUCLEOLAR RNA-ASSOCIATED PROTEIN 25 HOMOLOG"/>
    <property type="match status" value="1"/>
</dbReference>
<evidence type="ECO:0000256" key="6">
    <source>
        <dbReference type="SAM" id="MobiDB-lite"/>
    </source>
</evidence>
<keyword evidence="3" id="KW-0539">Nucleus</keyword>
<gene>
    <name evidence="9" type="ORF">MAR_000588</name>
</gene>
<sequence length="598" mass="69247">MRRLPPTFNCCLLPSNMGKPRKQDFKRKRPQIDLGSLSKKQRKIYRTEKKTKLQGNRSNKDAVEKDHPQKVPEQDIESEEGISSSSSEDEASPYQQLVSTLITPRPAHNTHRDPFLKHFEIELEENVADKLGACPKCQREQVQIAGVGPALQQWPLPELKPTVLPRKDKNLTDAHVRQSLCSNLAEANRKMCNVTSGGLSSFQSGMFSIINNYQDLLYSDRNAETGEKIRLLYCLHALNHVLKTRKRVISHNTKIKQKGQLSVDEDYRDQGLTRPKVLMVLPFRDSAKRVVDMFIQLLNPTDQGFVSNKKRFQSEYSLPAQEEPKKGYKPHDYETTFAGNIDDHFRIGIGVAKKTLKLYTKFYMSDIILASPLGLRTLIGAEGDKERDYDFLSSIELLIIDQADVLMMQNWDHVLHIMRHLHLQPLEAHGVDFSRVRMWTLNGWARFYRQTLVFSGVPVPEVAALFNKHCHNRSGKYQIMRKPTCGSICQIAAQLPQVFHRVESTSITSVPDDRFDFFVKKVFPQHSKSGASQTLIFVPSYFDFVRLRNYFKREEISFLQISEYSKEKTVNTARNLFYHRRLPYLLYTERFHFYKRFA</sequence>
<feature type="region of interest" description="Disordered" evidence="6">
    <location>
        <begin position="1"/>
        <end position="95"/>
    </location>
</feature>
<dbReference type="InterPro" id="IPR010678">
    <property type="entry name" value="UTP25"/>
</dbReference>
<evidence type="ECO:0000259" key="7">
    <source>
        <dbReference type="Pfam" id="PF06862"/>
    </source>
</evidence>
<dbReference type="SUPFAM" id="SSF52540">
    <property type="entry name" value="P-loop containing nucleoside triphosphate hydrolases"/>
    <property type="match status" value="1"/>
</dbReference>
<dbReference type="EMBL" id="CP111022">
    <property type="protein sequence ID" value="WAR18750.1"/>
    <property type="molecule type" value="Genomic_DNA"/>
</dbReference>
<dbReference type="InterPro" id="IPR053940">
    <property type="entry name" value="UTP25_NTPase-like"/>
</dbReference>
<evidence type="ECO:0000256" key="5">
    <source>
        <dbReference type="ARBA" id="ARBA00032325"/>
    </source>
</evidence>
<evidence type="ECO:0000256" key="3">
    <source>
        <dbReference type="ARBA" id="ARBA00023242"/>
    </source>
</evidence>
<feature type="domain" description="UTP25 NTP hydrolase-like" evidence="8">
    <location>
        <begin position="213"/>
        <end position="476"/>
    </location>
</feature>
<dbReference type="PANTHER" id="PTHR12933">
    <property type="entry name" value="ORF PROTEIN-RELATED"/>
    <property type="match status" value="1"/>
</dbReference>
<feature type="domain" description="UTP25 C-terminal" evidence="7">
    <location>
        <begin position="487"/>
        <end position="597"/>
    </location>
</feature>
<evidence type="ECO:0000256" key="1">
    <source>
        <dbReference type="ARBA" id="ARBA00004604"/>
    </source>
</evidence>
<evidence type="ECO:0000259" key="8">
    <source>
        <dbReference type="Pfam" id="PF22916"/>
    </source>
</evidence>
<reference evidence="9" key="1">
    <citation type="submission" date="2022-11" db="EMBL/GenBank/DDBJ databases">
        <title>Centuries of genome instability and evolution in soft-shell clam transmissible cancer (bioRxiv).</title>
        <authorList>
            <person name="Hart S.F.M."/>
            <person name="Yonemitsu M.A."/>
            <person name="Giersch R.M."/>
            <person name="Beal B.F."/>
            <person name="Arriagada G."/>
            <person name="Davis B.W."/>
            <person name="Ostrander E.A."/>
            <person name="Goff S.P."/>
            <person name="Metzger M.J."/>
        </authorList>
    </citation>
    <scope>NUCLEOTIDE SEQUENCE</scope>
    <source>
        <strain evidence="9">MELC-2E11</strain>
        <tissue evidence="9">Siphon/mantle</tissue>
    </source>
</reference>
<organism evidence="9 10">
    <name type="scientific">Mya arenaria</name>
    <name type="common">Soft-shell clam</name>
    <dbReference type="NCBI Taxonomy" id="6604"/>
    <lineage>
        <taxon>Eukaryota</taxon>
        <taxon>Metazoa</taxon>
        <taxon>Spiralia</taxon>
        <taxon>Lophotrochozoa</taxon>
        <taxon>Mollusca</taxon>
        <taxon>Bivalvia</taxon>
        <taxon>Autobranchia</taxon>
        <taxon>Heteroconchia</taxon>
        <taxon>Euheterodonta</taxon>
        <taxon>Imparidentia</taxon>
        <taxon>Neoheterodontei</taxon>
        <taxon>Myida</taxon>
        <taxon>Myoidea</taxon>
        <taxon>Myidae</taxon>
        <taxon>Mya</taxon>
    </lineage>
</organism>
<proteinExistence type="inferred from homology"/>
<comment type="similarity">
    <text evidence="2">Belongs to the UTP25 family.</text>
</comment>
<dbReference type="InterPro" id="IPR053939">
    <property type="entry name" value="UTP25_C"/>
</dbReference>
<keyword evidence="10" id="KW-1185">Reference proteome</keyword>
<evidence type="ECO:0000256" key="4">
    <source>
        <dbReference type="ARBA" id="ARBA00024421"/>
    </source>
</evidence>
<protein>
    <recommendedName>
        <fullName evidence="4">U3 small nucleolar RNA-associated protein 25 homolog</fullName>
    </recommendedName>
    <alternativeName>
        <fullName evidence="5">UTP25 small subunit processor component</fullName>
    </alternativeName>
</protein>
<comment type="subcellular location">
    <subcellularLocation>
        <location evidence="1">Nucleus</location>
        <location evidence="1">Nucleolus</location>
    </subcellularLocation>
</comment>
<dbReference type="Gene3D" id="3.40.50.300">
    <property type="entry name" value="P-loop containing nucleotide triphosphate hydrolases"/>
    <property type="match status" value="1"/>
</dbReference>
<dbReference type="InterPro" id="IPR027417">
    <property type="entry name" value="P-loop_NTPase"/>
</dbReference>
<accession>A0ABY7F9F5</accession>
<evidence type="ECO:0000313" key="10">
    <source>
        <dbReference type="Proteomes" id="UP001164746"/>
    </source>
</evidence>
<name>A0ABY7F9F5_MYAAR</name>
<evidence type="ECO:0000313" key="9">
    <source>
        <dbReference type="EMBL" id="WAR18750.1"/>
    </source>
</evidence>
<dbReference type="Pfam" id="PF06862">
    <property type="entry name" value="Utp25_C"/>
    <property type="match status" value="1"/>
</dbReference>
<evidence type="ECO:0000256" key="2">
    <source>
        <dbReference type="ARBA" id="ARBA00009223"/>
    </source>
</evidence>
<feature type="compositionally biased region" description="Basic and acidic residues" evidence="6">
    <location>
        <begin position="58"/>
        <end position="73"/>
    </location>
</feature>
<dbReference type="Pfam" id="PF22916">
    <property type="entry name" value="UTP25_NTPase-like"/>
    <property type="match status" value="1"/>
</dbReference>
<dbReference type="Proteomes" id="UP001164746">
    <property type="component" value="Chromosome 11"/>
</dbReference>